<keyword evidence="1" id="KW-0812">Transmembrane</keyword>
<sequence>MFFLIYILFFTLTYGHKCSFKNSTKYQHTYLCQEKLNTTSIRIWLHMKFNKSEHEQNFFLYYTFTLRVIDLTQKHKTHLKDHFEKQISDYVKINFNEKENNTINIHNLPPGRYEICVNFLNNKTKNFYYRSSTSCLYVSWNVPEYEHNQAHLMQMLLIISIIILLATIVFFIYALHQYFAPEILPVVVDHMDEKDEVSDNSERAKLLIHKHFVQDVNPFASSVRKRIHQRYAHRSPDPNDT</sequence>
<keyword evidence="2" id="KW-0732">Signal</keyword>
<dbReference type="Proteomes" id="UP000663870">
    <property type="component" value="Unassembled WGS sequence"/>
</dbReference>
<dbReference type="EMBL" id="CAJNOH010000013">
    <property type="protein sequence ID" value="CAF0750267.1"/>
    <property type="molecule type" value="Genomic_DNA"/>
</dbReference>
<feature type="chain" id="PRO_5036226348" evidence="2">
    <location>
        <begin position="16"/>
        <end position="241"/>
    </location>
</feature>
<name>A0A814WRB9_9BILA</name>
<accession>A0A814WRB9</accession>
<dbReference type="EMBL" id="CAJNOL010000814">
    <property type="protein sequence ID" value="CAF1207536.1"/>
    <property type="molecule type" value="Genomic_DNA"/>
</dbReference>
<feature type="transmembrane region" description="Helical" evidence="1">
    <location>
        <begin position="152"/>
        <end position="175"/>
    </location>
</feature>
<evidence type="ECO:0000256" key="2">
    <source>
        <dbReference type="SAM" id="SignalP"/>
    </source>
</evidence>
<gene>
    <name evidence="4" type="ORF">JXQ802_LOCUS24762</name>
    <name evidence="3" type="ORF">PYM288_LOCUS2045</name>
</gene>
<comment type="caution">
    <text evidence="4">The sequence shown here is derived from an EMBL/GenBank/DDBJ whole genome shotgun (WGS) entry which is preliminary data.</text>
</comment>
<dbReference type="Proteomes" id="UP000663854">
    <property type="component" value="Unassembled WGS sequence"/>
</dbReference>
<evidence type="ECO:0000256" key="1">
    <source>
        <dbReference type="SAM" id="Phobius"/>
    </source>
</evidence>
<proteinExistence type="predicted"/>
<feature type="signal peptide" evidence="2">
    <location>
        <begin position="1"/>
        <end position="15"/>
    </location>
</feature>
<keyword evidence="1" id="KW-0472">Membrane</keyword>
<evidence type="ECO:0000313" key="5">
    <source>
        <dbReference type="Proteomes" id="UP000663870"/>
    </source>
</evidence>
<keyword evidence="1" id="KW-1133">Transmembrane helix</keyword>
<dbReference type="AlphaFoldDB" id="A0A814WRB9"/>
<evidence type="ECO:0000313" key="3">
    <source>
        <dbReference type="EMBL" id="CAF0750267.1"/>
    </source>
</evidence>
<evidence type="ECO:0000313" key="4">
    <source>
        <dbReference type="EMBL" id="CAF1207536.1"/>
    </source>
</evidence>
<reference evidence="4" key="1">
    <citation type="submission" date="2021-02" db="EMBL/GenBank/DDBJ databases">
        <authorList>
            <person name="Nowell W R."/>
        </authorList>
    </citation>
    <scope>NUCLEOTIDE SEQUENCE</scope>
</reference>
<keyword evidence="5" id="KW-1185">Reference proteome</keyword>
<protein>
    <submittedName>
        <fullName evidence="4">Uncharacterized protein</fullName>
    </submittedName>
</protein>
<organism evidence="4 5">
    <name type="scientific">Rotaria sordida</name>
    <dbReference type="NCBI Taxonomy" id="392033"/>
    <lineage>
        <taxon>Eukaryota</taxon>
        <taxon>Metazoa</taxon>
        <taxon>Spiralia</taxon>
        <taxon>Gnathifera</taxon>
        <taxon>Rotifera</taxon>
        <taxon>Eurotatoria</taxon>
        <taxon>Bdelloidea</taxon>
        <taxon>Philodinida</taxon>
        <taxon>Philodinidae</taxon>
        <taxon>Rotaria</taxon>
    </lineage>
</organism>